<evidence type="ECO:0000256" key="4">
    <source>
        <dbReference type="ARBA" id="ARBA00022679"/>
    </source>
</evidence>
<dbReference type="Pfam" id="PF13581">
    <property type="entry name" value="HATPase_c_2"/>
    <property type="match status" value="1"/>
</dbReference>
<comment type="catalytic activity">
    <reaction evidence="1">
        <text>ATP + protein L-histidine = ADP + protein N-phospho-L-histidine.</text>
        <dbReference type="EC" id="2.7.13.3"/>
    </reaction>
</comment>
<comment type="caution">
    <text evidence="9">The sequence shown here is derived from an EMBL/GenBank/DDBJ whole genome shotgun (WGS) entry which is preliminary data.</text>
</comment>
<keyword evidence="7" id="KW-0067">ATP-binding</keyword>
<dbReference type="Proteomes" id="UP000308054">
    <property type="component" value="Unassembled WGS sequence"/>
</dbReference>
<reference evidence="9 10" key="1">
    <citation type="journal article" date="2017" name="Int. J. Syst. Evol. Microbiol.">
        <title>Marinicauda algicola sp. nov., isolated from a marine red alga Rhodosorus marinus.</title>
        <authorList>
            <person name="Jeong S.E."/>
            <person name="Jeon S.H."/>
            <person name="Chun B.H."/>
            <person name="Kim D.W."/>
            <person name="Jeon C.O."/>
        </authorList>
    </citation>
    <scope>NUCLEOTIDE SEQUENCE [LARGE SCALE GENOMIC DNA]</scope>
    <source>
        <strain evidence="9 10">JCM 31718</strain>
    </source>
</reference>
<name>A0A4S2H414_9PROT</name>
<evidence type="ECO:0000256" key="1">
    <source>
        <dbReference type="ARBA" id="ARBA00000085"/>
    </source>
</evidence>
<evidence type="ECO:0000256" key="2">
    <source>
        <dbReference type="ARBA" id="ARBA00012438"/>
    </source>
</evidence>
<evidence type="ECO:0000256" key="7">
    <source>
        <dbReference type="ARBA" id="ARBA00022840"/>
    </source>
</evidence>
<dbReference type="InterPro" id="IPR029016">
    <property type="entry name" value="GAF-like_dom_sf"/>
</dbReference>
<dbReference type="SUPFAM" id="SSF55781">
    <property type="entry name" value="GAF domain-like"/>
    <property type="match status" value="1"/>
</dbReference>
<evidence type="ECO:0000256" key="6">
    <source>
        <dbReference type="ARBA" id="ARBA00022777"/>
    </source>
</evidence>
<dbReference type="PROSITE" id="PS50109">
    <property type="entry name" value="HIS_KIN"/>
    <property type="match status" value="1"/>
</dbReference>
<sequence length="379" mass="41867">MPNRDDMMKRQRMLADFGEFSLRSDDLQEVLTEVCRLISQVLDTPLAKVIEIENSGGTALVTAGIGWPDGIVGNARLQLCDRSSETYAIKQGEPLVTQNIHEEERFEFPEFMKEAGVVALVNVPIFLPGGEPFGLLQVDDTRPREFDGDDIQFLRTCGTILGPVIDRLHKAPSLREALERNQKLMSELQHRVKNNIATIAALIRLRQRATGSDAARAELRLVGDRVDTLRLVHQRLYETGGIDRVDLGAYLRELLENLVHMQEDTEHAVNSDIEVEAVEFAVDKATPLGLIVNEFVTNSFKYAFRDRGGTICLRLERQDGHVTVTLADDGPGLPGEDDPASSDTGTGIKLIEALAGQIGAEPDWTCDAKGVCLTLRIAL</sequence>
<dbReference type="OrthoDB" id="9816309at2"/>
<dbReference type="InterPro" id="IPR003018">
    <property type="entry name" value="GAF"/>
</dbReference>
<evidence type="ECO:0000256" key="3">
    <source>
        <dbReference type="ARBA" id="ARBA00022553"/>
    </source>
</evidence>
<evidence type="ECO:0000256" key="5">
    <source>
        <dbReference type="ARBA" id="ARBA00022741"/>
    </source>
</evidence>
<dbReference type="InterPro" id="IPR036890">
    <property type="entry name" value="HATPase_C_sf"/>
</dbReference>
<proteinExistence type="predicted"/>
<protein>
    <recommendedName>
        <fullName evidence="2">histidine kinase</fullName>
        <ecNumber evidence="2">2.7.13.3</ecNumber>
    </recommendedName>
</protein>
<dbReference type="Pfam" id="PF07568">
    <property type="entry name" value="HisKA_2"/>
    <property type="match status" value="1"/>
</dbReference>
<dbReference type="GO" id="GO:0005524">
    <property type="term" value="F:ATP binding"/>
    <property type="evidence" value="ECO:0007669"/>
    <property type="project" value="UniProtKB-KW"/>
</dbReference>
<keyword evidence="3" id="KW-0597">Phosphoprotein</keyword>
<gene>
    <name evidence="9" type="ORF">E5163_03045</name>
</gene>
<dbReference type="PANTHER" id="PTHR41523:SF8">
    <property type="entry name" value="ETHYLENE RESPONSE SENSOR PROTEIN"/>
    <property type="match status" value="1"/>
</dbReference>
<dbReference type="Gene3D" id="3.30.450.40">
    <property type="match status" value="1"/>
</dbReference>
<keyword evidence="10" id="KW-1185">Reference proteome</keyword>
<dbReference type="InterPro" id="IPR011495">
    <property type="entry name" value="Sig_transdc_His_kin_sub2_dim/P"/>
</dbReference>
<organism evidence="9 10">
    <name type="scientific">Marinicauda algicola</name>
    <dbReference type="NCBI Taxonomy" id="2029849"/>
    <lineage>
        <taxon>Bacteria</taxon>
        <taxon>Pseudomonadati</taxon>
        <taxon>Pseudomonadota</taxon>
        <taxon>Alphaproteobacteria</taxon>
        <taxon>Maricaulales</taxon>
        <taxon>Maricaulaceae</taxon>
        <taxon>Marinicauda</taxon>
    </lineage>
</organism>
<dbReference type="PANTHER" id="PTHR41523">
    <property type="entry name" value="TWO-COMPONENT SYSTEM SENSOR PROTEIN"/>
    <property type="match status" value="1"/>
</dbReference>
<keyword evidence="6" id="KW-0418">Kinase</keyword>
<dbReference type="InterPro" id="IPR003594">
    <property type="entry name" value="HATPase_dom"/>
</dbReference>
<keyword evidence="4" id="KW-0808">Transferase</keyword>
<dbReference type="RefSeq" id="WP_135994619.1">
    <property type="nucleotide sequence ID" value="NZ_CP071057.1"/>
</dbReference>
<dbReference type="EC" id="2.7.13.3" evidence="2"/>
<feature type="domain" description="Histidine kinase" evidence="8">
    <location>
        <begin position="187"/>
        <end position="379"/>
    </location>
</feature>
<accession>A0A4S2H414</accession>
<dbReference type="SUPFAM" id="SSF55874">
    <property type="entry name" value="ATPase domain of HSP90 chaperone/DNA topoisomerase II/histidine kinase"/>
    <property type="match status" value="1"/>
</dbReference>
<dbReference type="Gene3D" id="3.30.450.20">
    <property type="entry name" value="PAS domain"/>
    <property type="match status" value="1"/>
</dbReference>
<dbReference type="SMART" id="SM00387">
    <property type="entry name" value="HATPase_c"/>
    <property type="match status" value="1"/>
</dbReference>
<dbReference type="GO" id="GO:0004673">
    <property type="term" value="F:protein histidine kinase activity"/>
    <property type="evidence" value="ECO:0007669"/>
    <property type="project" value="UniProtKB-EC"/>
</dbReference>
<dbReference type="Pfam" id="PF01590">
    <property type="entry name" value="GAF"/>
    <property type="match status" value="1"/>
</dbReference>
<evidence type="ECO:0000313" key="10">
    <source>
        <dbReference type="Proteomes" id="UP000308054"/>
    </source>
</evidence>
<dbReference type="Gene3D" id="3.30.565.10">
    <property type="entry name" value="Histidine kinase-like ATPase, C-terminal domain"/>
    <property type="match status" value="1"/>
</dbReference>
<evidence type="ECO:0000313" key="9">
    <source>
        <dbReference type="EMBL" id="TGY90121.1"/>
    </source>
</evidence>
<dbReference type="EMBL" id="SRXW01000001">
    <property type="protein sequence ID" value="TGY90121.1"/>
    <property type="molecule type" value="Genomic_DNA"/>
</dbReference>
<dbReference type="InterPro" id="IPR005467">
    <property type="entry name" value="His_kinase_dom"/>
</dbReference>
<evidence type="ECO:0000259" key="8">
    <source>
        <dbReference type="PROSITE" id="PS50109"/>
    </source>
</evidence>
<keyword evidence="5" id="KW-0547">Nucleotide-binding</keyword>
<dbReference type="SMART" id="SM00065">
    <property type="entry name" value="GAF"/>
    <property type="match status" value="1"/>
</dbReference>
<dbReference type="AlphaFoldDB" id="A0A4S2H414"/>